<sequence length="200" mass="20458">MKILLVGASGTIGRAVHTVLTGRGHQVVTVGRTGGDLRADVSDPAAVTRLYEQVDGLDAVAVAAGDAVFAPLGGLTYDDLAATLRTKALSQLELVRQGARHIAPDGSFTLVTGILTHDPIPAGAAAAAANGAVDAFVRAAAVELAPQRVNAVSPGVVAESADAYDSAFPGMETVPAERVARAYVRSIEGRLTGRTFRVGY</sequence>
<keyword evidence="4" id="KW-1185">Reference proteome</keyword>
<keyword evidence="2" id="KW-0560">Oxidoreductase</keyword>
<dbReference type="PRINTS" id="PR00081">
    <property type="entry name" value="GDHRDH"/>
</dbReference>
<dbReference type="Proteomes" id="UP000327000">
    <property type="component" value="Unassembled WGS sequence"/>
</dbReference>
<proteinExistence type="inferred from homology"/>
<dbReference type="CDD" id="cd11731">
    <property type="entry name" value="Lin1944_like_SDR_c"/>
    <property type="match status" value="1"/>
</dbReference>
<evidence type="ECO:0000256" key="1">
    <source>
        <dbReference type="ARBA" id="ARBA00006484"/>
    </source>
</evidence>
<evidence type="ECO:0000313" key="4">
    <source>
        <dbReference type="Proteomes" id="UP000327000"/>
    </source>
</evidence>
<comment type="similarity">
    <text evidence="1">Belongs to the short-chain dehydrogenases/reductases (SDR) family.</text>
</comment>
<dbReference type="InterPro" id="IPR002347">
    <property type="entry name" value="SDR_fam"/>
</dbReference>
<dbReference type="EMBL" id="VOKX01000015">
    <property type="protein sequence ID" value="KAB7847809.1"/>
    <property type="molecule type" value="Genomic_DNA"/>
</dbReference>
<dbReference type="SUPFAM" id="SSF51735">
    <property type="entry name" value="NAD(P)-binding Rossmann-fold domains"/>
    <property type="match status" value="1"/>
</dbReference>
<dbReference type="Pfam" id="PF13561">
    <property type="entry name" value="adh_short_C2"/>
    <property type="match status" value="1"/>
</dbReference>
<dbReference type="OrthoDB" id="9787486at2"/>
<dbReference type="PANTHER" id="PTHR43477:SF1">
    <property type="entry name" value="DIHYDROANTICAPSIN 7-DEHYDROGENASE"/>
    <property type="match status" value="1"/>
</dbReference>
<dbReference type="PANTHER" id="PTHR43477">
    <property type="entry name" value="DIHYDROANTICAPSIN 7-DEHYDROGENASE"/>
    <property type="match status" value="1"/>
</dbReference>
<comment type="caution">
    <text evidence="3">The sequence shown here is derived from an EMBL/GenBank/DDBJ whole genome shotgun (WGS) entry which is preliminary data.</text>
</comment>
<dbReference type="AlphaFoldDB" id="A0A5N5WAJ8"/>
<dbReference type="RefSeq" id="WP_004940436.1">
    <property type="nucleotide sequence ID" value="NZ_JBFADJ010000001.1"/>
</dbReference>
<organism evidence="3 4">
    <name type="scientific">Streptomyces mobaraensis</name>
    <name type="common">Streptoverticillium mobaraense</name>
    <dbReference type="NCBI Taxonomy" id="35621"/>
    <lineage>
        <taxon>Bacteria</taxon>
        <taxon>Bacillati</taxon>
        <taxon>Actinomycetota</taxon>
        <taxon>Actinomycetes</taxon>
        <taxon>Kitasatosporales</taxon>
        <taxon>Streptomycetaceae</taxon>
        <taxon>Streptomyces</taxon>
    </lineage>
</organism>
<evidence type="ECO:0000313" key="3">
    <source>
        <dbReference type="EMBL" id="KAB7847809.1"/>
    </source>
</evidence>
<dbReference type="InterPro" id="IPR036291">
    <property type="entry name" value="NAD(P)-bd_dom_sf"/>
</dbReference>
<gene>
    <name evidence="3" type="ORF">FRZ00_10725</name>
</gene>
<protein>
    <submittedName>
        <fullName evidence="3">Short chain dehydrogenase</fullName>
    </submittedName>
</protein>
<dbReference type="Gene3D" id="3.40.50.720">
    <property type="entry name" value="NAD(P)-binding Rossmann-like Domain"/>
    <property type="match status" value="1"/>
</dbReference>
<dbReference type="NCBIfam" id="NF005754">
    <property type="entry name" value="PRK07578.1"/>
    <property type="match status" value="1"/>
</dbReference>
<accession>A0A5N5WAJ8</accession>
<reference evidence="3 4" key="1">
    <citation type="journal article" date="2019" name="Microb. Cell Fact.">
        <title>Exploring novel herbicidin analogues by transcriptional regulator overexpression and MS/MS molecular networking.</title>
        <authorList>
            <person name="Shi Y."/>
            <person name="Gu R."/>
            <person name="Li Y."/>
            <person name="Wang X."/>
            <person name="Ren W."/>
            <person name="Li X."/>
            <person name="Wang L."/>
            <person name="Xie Y."/>
            <person name="Hong B."/>
        </authorList>
    </citation>
    <scope>NUCLEOTIDE SEQUENCE [LARGE SCALE GENOMIC DNA]</scope>
    <source>
        <strain evidence="3 4">US-43</strain>
    </source>
</reference>
<dbReference type="GO" id="GO:0016491">
    <property type="term" value="F:oxidoreductase activity"/>
    <property type="evidence" value="ECO:0007669"/>
    <property type="project" value="UniProtKB-KW"/>
</dbReference>
<dbReference type="InterPro" id="IPR051122">
    <property type="entry name" value="SDR_DHRS6-like"/>
</dbReference>
<evidence type="ECO:0000256" key="2">
    <source>
        <dbReference type="ARBA" id="ARBA00023002"/>
    </source>
</evidence>
<name>A0A5N5WAJ8_STRMB</name>